<keyword evidence="3" id="KW-1003">Cell membrane</keyword>
<evidence type="ECO:0000313" key="13">
    <source>
        <dbReference type="EMBL" id="KNG83122.1"/>
    </source>
</evidence>
<comment type="similarity">
    <text evidence="9">Belongs to the chitin synthase family. Class II subfamily.</text>
</comment>
<feature type="transmembrane region" description="Helical" evidence="11">
    <location>
        <begin position="721"/>
        <end position="740"/>
    </location>
</feature>
<dbReference type="Pfam" id="PF08407">
    <property type="entry name" value="Chitin_synth_1N"/>
    <property type="match status" value="1"/>
</dbReference>
<keyword evidence="14" id="KW-1185">Reference proteome</keyword>
<name>A0A0L1IUE8_ASPN3</name>
<keyword evidence="7 11" id="KW-1133">Transmembrane helix</keyword>
<feature type="transmembrane region" description="Helical" evidence="11">
    <location>
        <begin position="643"/>
        <end position="662"/>
    </location>
</feature>
<feature type="compositionally biased region" description="Polar residues" evidence="10">
    <location>
        <begin position="193"/>
        <end position="203"/>
    </location>
</feature>
<sequence length="1047" mass="117127">MNPNSSHMYPPAANYEEEPPAYGYGGSYLPEHESPRHAAPTMRLLPTSTTTVDDDFRENVGNTSAYHYGEAYEEDEDSPTDHPRQVSNRYYQYATEDAPSRPASSMRNAPNIPPPATSVVDVPEYSPRSGSPTRPWSPGHVGDWARAPRPPSVMSSQYERADLNGSPRPGTPSSRYGGSPRRPLPPAPLFTAPRSTMGEQDTSIDIGDPDDDVFGGGGRTINRHGQHGSVHSFMSESTVITDEKEAMNKIDLDEDDEATGMVDPNLHYGPAPEKQSRRGVREAQMIKKEVQLVNGELILECKIPTILHSFLPRRDDREFTHMRYTAVTCDPDDFTQRGYKLRQQIGTTMRETELFICVTMYNEDEICFTRTMHGVMRNISHLCSRSKSRTWGKDGWKKIVEGIAKNIVNQKQVNAHVYEYTTQVSLDPDLKFKGAEKGIMPCQVIFCLKEHNKKKLNSHRWFFNAFGRALQPNICILLDVGTKPSPTALYHLWKAFDQDSNVAGAAGEIKAGKGKGMLGLLNPLIASQNFEYKMSNILDKPLESVFGYITVLPGALSAYRFFALQNDAEGNGPLNQYFKGETLHGKDADVFTANMYLAEDRILCWELVAKREERWVLRFVKSAVGETDVPDNVPEFISQRRRWLNGAFFAAVYSIVNGKQLWKTDHSLPRKILLQIEAVYQFVQLLFTYFGLANFYLAFFFIAGSLSDPKIDPFGHNMGKWIFIILRYACVLVMCLQFIISMGNRPQGAKKLYLSGMIVYSIIMVYTIFCTLYLVILELIAKTGGDVDLPVSDGLFINIVVSLLSSVGLYFFSSFLYLDPWHMFTSSAQYFALLPSYICTLQVYAFCNTHDVTWGTKGDNVINTDLGAARIINGSIVEVEMPSEQLDIDSGYDAALRSLRDREEVPEPPVPESQLQEDYYRAVRTYMVSIWMVANVILAMAVSEVYGVDSGGTNIYLAIILWSVTGLALIRVIGSTTYAILHVVQKLVEGKAKFDAGNLAHGTGSATSSAVNGSTVQYGGGGTFRDKFTEAKWGMKQQVGKVMFWRK</sequence>
<evidence type="ECO:0000256" key="7">
    <source>
        <dbReference type="ARBA" id="ARBA00022989"/>
    </source>
</evidence>
<evidence type="ECO:0000256" key="1">
    <source>
        <dbReference type="ARBA" id="ARBA00004651"/>
    </source>
</evidence>
<dbReference type="EMBL" id="JNOM01000290">
    <property type="protein sequence ID" value="KNG83122.1"/>
    <property type="molecule type" value="Genomic_DNA"/>
</dbReference>
<evidence type="ECO:0000256" key="9">
    <source>
        <dbReference type="ARBA" id="ARBA00037976"/>
    </source>
</evidence>
<evidence type="ECO:0000256" key="4">
    <source>
        <dbReference type="ARBA" id="ARBA00022676"/>
    </source>
</evidence>
<dbReference type="Pfam" id="PF01644">
    <property type="entry name" value="Chitin_synth_1"/>
    <property type="match status" value="2"/>
</dbReference>
<evidence type="ECO:0000256" key="6">
    <source>
        <dbReference type="ARBA" id="ARBA00022692"/>
    </source>
</evidence>
<dbReference type="GO" id="GO:0004100">
    <property type="term" value="F:chitin synthase activity"/>
    <property type="evidence" value="ECO:0007669"/>
    <property type="project" value="UniProtKB-EC"/>
</dbReference>
<feature type="transmembrane region" description="Helical" evidence="11">
    <location>
        <begin position="682"/>
        <end position="701"/>
    </location>
</feature>
<reference evidence="13 14" key="1">
    <citation type="submission" date="2014-06" db="EMBL/GenBank/DDBJ databases">
        <title>The Genome of the Aflatoxigenic Filamentous Fungus Aspergillus nomius.</title>
        <authorList>
            <person name="Moore M.G."/>
            <person name="Shannon B.M."/>
            <person name="Brian M.M."/>
        </authorList>
    </citation>
    <scope>NUCLEOTIDE SEQUENCE [LARGE SCALE GENOMIC DNA]</scope>
    <source>
        <strain evidence="13 14">NRRL 13137</strain>
    </source>
</reference>
<comment type="subcellular location">
    <subcellularLocation>
        <location evidence="1">Cell membrane</location>
        <topology evidence="1">Multi-pass membrane protein</topology>
    </subcellularLocation>
</comment>
<protein>
    <recommendedName>
        <fullName evidence="2">chitin synthase</fullName>
        <ecNumber evidence="2">2.4.1.16</ecNumber>
    </recommendedName>
</protein>
<dbReference type="InterPro" id="IPR004835">
    <property type="entry name" value="Chitin_synth"/>
</dbReference>
<feature type="region of interest" description="Disordered" evidence="10">
    <location>
        <begin position="1"/>
        <end position="207"/>
    </location>
</feature>
<dbReference type="InterPro" id="IPR013616">
    <property type="entry name" value="Chitin_synth_N"/>
</dbReference>
<dbReference type="GO" id="GO:0006031">
    <property type="term" value="P:chitin biosynthetic process"/>
    <property type="evidence" value="ECO:0007669"/>
    <property type="project" value="TreeGrafter"/>
</dbReference>
<dbReference type="GeneID" id="26810954"/>
<evidence type="ECO:0000313" key="14">
    <source>
        <dbReference type="Proteomes" id="UP000037505"/>
    </source>
</evidence>
<feature type="transmembrane region" description="Helical" evidence="11">
    <location>
        <begin position="923"/>
        <end position="943"/>
    </location>
</feature>
<dbReference type="CDD" id="cd04190">
    <property type="entry name" value="Chitin_synth_C"/>
    <property type="match status" value="1"/>
</dbReference>
<comment type="caution">
    <text evidence="13">The sequence shown here is derived from an EMBL/GenBank/DDBJ whole genome shotgun (WGS) entry which is preliminary data.</text>
</comment>
<feature type="domain" description="Chitin synthase N-terminal" evidence="12">
    <location>
        <begin position="287"/>
        <end position="353"/>
    </location>
</feature>
<dbReference type="GO" id="GO:0030428">
    <property type="term" value="C:cell septum"/>
    <property type="evidence" value="ECO:0007669"/>
    <property type="project" value="TreeGrafter"/>
</dbReference>
<keyword evidence="5" id="KW-0808">Transferase</keyword>
<evidence type="ECO:0000259" key="12">
    <source>
        <dbReference type="Pfam" id="PF08407"/>
    </source>
</evidence>
<feature type="transmembrane region" description="Helical" evidence="11">
    <location>
        <begin position="752"/>
        <end position="776"/>
    </location>
</feature>
<dbReference type="STRING" id="1509407.A0A0L1IUE8"/>
<dbReference type="GO" id="GO:0005886">
    <property type="term" value="C:plasma membrane"/>
    <property type="evidence" value="ECO:0007669"/>
    <property type="project" value="UniProtKB-SubCell"/>
</dbReference>
<dbReference type="AlphaFoldDB" id="A0A0L1IUE8"/>
<evidence type="ECO:0000256" key="5">
    <source>
        <dbReference type="ARBA" id="ARBA00022679"/>
    </source>
</evidence>
<dbReference type="PANTHER" id="PTHR22914">
    <property type="entry name" value="CHITIN SYNTHASE"/>
    <property type="match status" value="1"/>
</dbReference>
<accession>A0A0L1IUE8</accession>
<evidence type="ECO:0000256" key="3">
    <source>
        <dbReference type="ARBA" id="ARBA00022475"/>
    </source>
</evidence>
<dbReference type="EC" id="2.4.1.16" evidence="2"/>
<evidence type="ECO:0000256" key="10">
    <source>
        <dbReference type="SAM" id="MobiDB-lite"/>
    </source>
</evidence>
<keyword evidence="8 11" id="KW-0472">Membrane</keyword>
<feature type="transmembrane region" description="Helical" evidence="11">
    <location>
        <begin position="796"/>
        <end position="818"/>
    </location>
</feature>
<dbReference type="PANTHER" id="PTHR22914:SF38">
    <property type="entry name" value="CHITIN SYNTHASE 2"/>
    <property type="match status" value="1"/>
</dbReference>
<feature type="transmembrane region" description="Helical" evidence="11">
    <location>
        <begin position="955"/>
        <end position="981"/>
    </location>
</feature>
<evidence type="ECO:0000256" key="11">
    <source>
        <dbReference type="SAM" id="Phobius"/>
    </source>
</evidence>
<dbReference type="OrthoDB" id="26569at2759"/>
<gene>
    <name evidence="13" type="ORF">ANOM_009150</name>
</gene>
<dbReference type="RefSeq" id="XP_015404045.1">
    <property type="nucleotide sequence ID" value="XM_015554406.1"/>
</dbReference>
<keyword evidence="4" id="KW-0328">Glycosyltransferase</keyword>
<evidence type="ECO:0000256" key="2">
    <source>
        <dbReference type="ARBA" id="ARBA00012543"/>
    </source>
</evidence>
<evidence type="ECO:0000256" key="8">
    <source>
        <dbReference type="ARBA" id="ARBA00023136"/>
    </source>
</evidence>
<proteinExistence type="inferred from homology"/>
<keyword evidence="6 11" id="KW-0812">Transmembrane</keyword>
<dbReference type="Proteomes" id="UP000037505">
    <property type="component" value="Unassembled WGS sequence"/>
</dbReference>
<organism evidence="13 14">
    <name type="scientific">Aspergillus nomiae NRRL (strain ATCC 15546 / NRRL 13137 / CBS 260.88 / M93)</name>
    <dbReference type="NCBI Taxonomy" id="1509407"/>
    <lineage>
        <taxon>Eukaryota</taxon>
        <taxon>Fungi</taxon>
        <taxon>Dikarya</taxon>
        <taxon>Ascomycota</taxon>
        <taxon>Pezizomycotina</taxon>
        <taxon>Eurotiomycetes</taxon>
        <taxon>Eurotiomycetidae</taxon>
        <taxon>Eurotiales</taxon>
        <taxon>Aspergillaceae</taxon>
        <taxon>Aspergillus</taxon>
        <taxon>Aspergillus subgen. Circumdati</taxon>
    </lineage>
</organism>